<dbReference type="OrthoDB" id="687865at2759"/>
<accession>A0A0Q3ESC6</accession>
<organism evidence="2">
    <name type="scientific">Brachypodium distachyon</name>
    <name type="common">Purple false brome</name>
    <name type="synonym">Trachynia distachya</name>
    <dbReference type="NCBI Taxonomy" id="15368"/>
    <lineage>
        <taxon>Eukaryota</taxon>
        <taxon>Viridiplantae</taxon>
        <taxon>Streptophyta</taxon>
        <taxon>Embryophyta</taxon>
        <taxon>Tracheophyta</taxon>
        <taxon>Spermatophyta</taxon>
        <taxon>Magnoliopsida</taxon>
        <taxon>Liliopsida</taxon>
        <taxon>Poales</taxon>
        <taxon>Poaceae</taxon>
        <taxon>BOP clade</taxon>
        <taxon>Pooideae</taxon>
        <taxon>Stipodae</taxon>
        <taxon>Brachypodieae</taxon>
        <taxon>Brachypodium</taxon>
    </lineage>
</organism>
<evidence type="ECO:0000256" key="1">
    <source>
        <dbReference type="SAM" id="MobiDB-lite"/>
    </source>
</evidence>
<protein>
    <submittedName>
        <fullName evidence="2 3">Uncharacterized protein</fullName>
    </submittedName>
</protein>
<dbReference type="AlphaFoldDB" id="A0A0Q3ESC6"/>
<dbReference type="EnsemblPlants" id="KQJ90390">
    <property type="protein sequence ID" value="KQJ90390"/>
    <property type="gene ID" value="BRADI_4g31215v3"/>
</dbReference>
<feature type="compositionally biased region" description="Low complexity" evidence="1">
    <location>
        <begin position="76"/>
        <end position="88"/>
    </location>
</feature>
<feature type="compositionally biased region" description="Low complexity" evidence="1">
    <location>
        <begin position="97"/>
        <end position="114"/>
    </location>
</feature>
<sequence length="354" mass="37337">MASQDALWAKLWELELQLAAYKLLHAPPARWEGEEEGVPAGGVVCCRGRQYDAYMRRRDARRASVAAAEGGKRQPKLSSSSSSKPSPLTVKCGSRDTQQQARRAPAASASIPATPRKEPRPLLPRSRTLSSSGAAAAPPTPMARSSQPHHHQRRNSVGGEVLGDTPRPFLRRGSGTGGAAAAMRSPSDATSSSPSPRRPRPRDHFVEQVAGAAPAGRHLRSVSELPFHYATRAATELPRAVVETPPPGPAHARARKRWGDVESPPPSAMFSAAASNPHMDLAKGLRKLLSYVRKSKSSAETPRPGVGVGGGGGGKPVMKGWAAATACSVLDGPLDRASLEGHRFPMTRAVGTSG</sequence>
<evidence type="ECO:0000313" key="3">
    <source>
        <dbReference type="EnsemblPlants" id="KQJ90390"/>
    </source>
</evidence>
<feature type="region of interest" description="Disordered" evidence="1">
    <location>
        <begin position="238"/>
        <end position="265"/>
    </location>
</feature>
<reference evidence="3" key="3">
    <citation type="submission" date="2018-08" db="UniProtKB">
        <authorList>
            <consortium name="EnsemblPlants"/>
        </authorList>
    </citation>
    <scope>IDENTIFICATION</scope>
    <source>
        <strain evidence="3">cv. Bd21</strain>
    </source>
</reference>
<dbReference type="GeneID" id="104585104"/>
<name>A0A0Q3ESC6_BRADI</name>
<gene>
    <name evidence="3" type="primary">LOC104585104</name>
    <name evidence="2" type="ORF">BRADI_4g31215v3</name>
</gene>
<feature type="compositionally biased region" description="Low complexity" evidence="1">
    <location>
        <begin position="179"/>
        <end position="195"/>
    </location>
</feature>
<keyword evidence="4" id="KW-1185">Reference proteome</keyword>
<reference evidence="2" key="2">
    <citation type="submission" date="2017-06" db="EMBL/GenBank/DDBJ databases">
        <title>WGS assembly of Brachypodium distachyon.</title>
        <authorList>
            <consortium name="The International Brachypodium Initiative"/>
            <person name="Lucas S."/>
            <person name="Harmon-Smith M."/>
            <person name="Lail K."/>
            <person name="Tice H."/>
            <person name="Grimwood J."/>
            <person name="Bruce D."/>
            <person name="Barry K."/>
            <person name="Shu S."/>
            <person name="Lindquist E."/>
            <person name="Wang M."/>
            <person name="Pitluck S."/>
            <person name="Vogel J.P."/>
            <person name="Garvin D.F."/>
            <person name="Mockler T.C."/>
            <person name="Schmutz J."/>
            <person name="Rokhsar D."/>
            <person name="Bevan M.W."/>
        </authorList>
    </citation>
    <scope>NUCLEOTIDE SEQUENCE</scope>
    <source>
        <strain evidence="2">Bd21</strain>
    </source>
</reference>
<dbReference type="KEGG" id="bdi:104585104"/>
<dbReference type="EMBL" id="CM000883">
    <property type="protein sequence ID" value="KQJ90390.1"/>
    <property type="molecule type" value="Genomic_DNA"/>
</dbReference>
<feature type="region of interest" description="Disordered" evidence="1">
    <location>
        <begin position="65"/>
        <end position="202"/>
    </location>
</feature>
<dbReference type="Gramene" id="KQJ90390">
    <property type="protein sequence ID" value="KQJ90390"/>
    <property type="gene ID" value="BRADI_4g31215v3"/>
</dbReference>
<feature type="compositionally biased region" description="Low complexity" evidence="1">
    <location>
        <begin position="123"/>
        <end position="146"/>
    </location>
</feature>
<reference evidence="2 3" key="1">
    <citation type="journal article" date="2010" name="Nature">
        <title>Genome sequencing and analysis of the model grass Brachypodium distachyon.</title>
        <authorList>
            <consortium name="International Brachypodium Initiative"/>
        </authorList>
    </citation>
    <scope>NUCLEOTIDE SEQUENCE [LARGE SCALE GENOMIC DNA]</scope>
    <source>
        <strain evidence="2">Bd21</strain>
        <strain evidence="3">cv. Bd21</strain>
    </source>
</reference>
<evidence type="ECO:0000313" key="2">
    <source>
        <dbReference type="EMBL" id="KQJ90390.1"/>
    </source>
</evidence>
<dbReference type="RefSeq" id="XP_014757707.1">
    <property type="nucleotide sequence ID" value="XM_014902221.2"/>
</dbReference>
<proteinExistence type="predicted"/>
<evidence type="ECO:0000313" key="4">
    <source>
        <dbReference type="Proteomes" id="UP000008810"/>
    </source>
</evidence>
<dbReference type="Proteomes" id="UP000008810">
    <property type="component" value="Chromosome 4"/>
</dbReference>